<name>A0A5C5Q0I7_9PSED</name>
<dbReference type="InterPro" id="IPR047760">
    <property type="entry name" value="XaxB-like"/>
</dbReference>
<reference evidence="2 3" key="1">
    <citation type="submission" date="2019-06" db="EMBL/GenBank/DDBJ databases">
        <title>Pseudomonas bimorpha sp. nov. isolated from bovine raw milk and skim milk concentrate.</title>
        <authorList>
            <person name="Hofmann K."/>
            <person name="Huptas C."/>
            <person name="Doll E."/>
            <person name="Scherer S."/>
            <person name="Wenning M."/>
        </authorList>
    </citation>
    <scope>NUCLEOTIDE SEQUENCE [LARGE SCALE GENOMIC DNA]</scope>
    <source>
        <strain evidence="2 3">DSM 108990</strain>
    </source>
</reference>
<proteinExistence type="predicted"/>
<dbReference type="EMBL" id="VFIP01000009">
    <property type="protein sequence ID" value="TWR97728.1"/>
    <property type="molecule type" value="Genomic_DNA"/>
</dbReference>
<evidence type="ECO:0000313" key="3">
    <source>
        <dbReference type="Proteomes" id="UP000317901"/>
    </source>
</evidence>
<protein>
    <recommendedName>
        <fullName evidence="4">Alpha-xenorhabdolysin family binary toxin subunit B</fullName>
    </recommendedName>
</protein>
<dbReference type="NCBIfam" id="NF033927">
    <property type="entry name" value="alph_xenorhab_B"/>
    <property type="match status" value="1"/>
</dbReference>
<gene>
    <name evidence="2" type="ORF">FJD37_06595</name>
</gene>
<evidence type="ECO:0008006" key="4">
    <source>
        <dbReference type="Google" id="ProtNLM"/>
    </source>
</evidence>
<evidence type="ECO:0000313" key="2">
    <source>
        <dbReference type="EMBL" id="TWR97728.1"/>
    </source>
</evidence>
<accession>A0A5C5Q0I7</accession>
<dbReference type="RefSeq" id="WP_146425537.1">
    <property type="nucleotide sequence ID" value="NZ_VFIP01000009.1"/>
</dbReference>
<organism evidence="2 3">
    <name type="scientific">Pseudomonas saxonica</name>
    <dbReference type="NCBI Taxonomy" id="2600598"/>
    <lineage>
        <taxon>Bacteria</taxon>
        <taxon>Pseudomonadati</taxon>
        <taxon>Pseudomonadota</taxon>
        <taxon>Gammaproteobacteria</taxon>
        <taxon>Pseudomonadales</taxon>
        <taxon>Pseudomonadaceae</taxon>
        <taxon>Pseudomonas</taxon>
    </lineage>
</organism>
<dbReference type="Proteomes" id="UP000317901">
    <property type="component" value="Unassembled WGS sequence"/>
</dbReference>
<sequence length="337" mass="37754">MNGITSLNLYPALNMTAVKSATRLFNQVVANNYYAFIPGLQERVVAASAMMNTHGRALVVEVMKLEVKLSNSGMDDIASQTRELSESVTLSDAVKSKGLESLVALSKKRLLSVIIKTEEVRLALDALKQEFNALNLEHYAGELVDYDESRLKILCAREGALQAQREKLLADLQALKAADAVLGTDFWLEQAKTLLPTAEEVELLVSIAMVPKVDAQIIELALKRLSQYIDLFAGVAKRSSLAQAIMNASAKLTVNTRERSDNQEKIQVLQARKERVEAYDRLLEAKTRWVEQVGNVIECVDVFSRECRLFQTAEAVEMRRLLDHFLTFEQLLRQVRV</sequence>
<evidence type="ECO:0000256" key="1">
    <source>
        <dbReference type="SAM" id="Coils"/>
    </source>
</evidence>
<keyword evidence="1" id="KW-0175">Coiled coil</keyword>
<comment type="caution">
    <text evidence="2">The sequence shown here is derived from an EMBL/GenBank/DDBJ whole genome shotgun (WGS) entry which is preliminary data.</text>
</comment>
<dbReference type="AlphaFoldDB" id="A0A5C5Q0I7"/>
<dbReference type="OrthoDB" id="6865696at2"/>
<feature type="coiled-coil region" evidence="1">
    <location>
        <begin position="117"/>
        <end position="178"/>
    </location>
</feature>